<name>A0A7C4S1L8_UNCW3</name>
<dbReference type="GO" id="GO:0046872">
    <property type="term" value="F:metal ion binding"/>
    <property type="evidence" value="ECO:0007669"/>
    <property type="project" value="UniProtKB-UniRule"/>
</dbReference>
<evidence type="ECO:0000256" key="7">
    <source>
        <dbReference type="ARBA" id="ARBA00023211"/>
    </source>
</evidence>
<comment type="caution">
    <text evidence="14">The sequence shown here is derived from an EMBL/GenBank/DDBJ whole genome shotgun (WGS) entry which is preliminary data.</text>
</comment>
<comment type="catalytic activity">
    <reaction evidence="9">
        <text>a 3'-end 2',3'-cyclophospho-ribonucleotide-RNA + a 5'-end dephospho-ribonucleoside-RNA + GTP + H2O = a ribonucleotidyl-ribonucleotide-RNA + GMP + diphosphate + H(+)</text>
        <dbReference type="Rhea" id="RHEA:68080"/>
        <dbReference type="Rhea" id="RHEA-COMP:10464"/>
        <dbReference type="Rhea" id="RHEA-COMP:13936"/>
        <dbReference type="Rhea" id="RHEA-COMP:17355"/>
        <dbReference type="ChEBI" id="CHEBI:15377"/>
        <dbReference type="ChEBI" id="CHEBI:15378"/>
        <dbReference type="ChEBI" id="CHEBI:33019"/>
        <dbReference type="ChEBI" id="CHEBI:37565"/>
        <dbReference type="ChEBI" id="CHEBI:58115"/>
        <dbReference type="ChEBI" id="CHEBI:83064"/>
        <dbReference type="ChEBI" id="CHEBI:138284"/>
        <dbReference type="ChEBI" id="CHEBI:173118"/>
        <dbReference type="EC" id="6.5.1.8"/>
    </reaction>
</comment>
<dbReference type="GO" id="GO:0042245">
    <property type="term" value="P:RNA repair"/>
    <property type="evidence" value="ECO:0007669"/>
    <property type="project" value="UniProtKB-KW"/>
</dbReference>
<dbReference type="FunFam" id="3.90.1860.10:FF:000001">
    <property type="entry name" value="tRNA-splicing ligase RtcB homolog"/>
    <property type="match status" value="1"/>
</dbReference>
<dbReference type="PANTHER" id="PTHR11118">
    <property type="entry name" value="RNA-SPLICING LIGASE RTCB HOMOLOG"/>
    <property type="match status" value="1"/>
</dbReference>
<evidence type="ECO:0000256" key="11">
    <source>
        <dbReference type="PIRSR" id="PIRSR601233-2"/>
    </source>
</evidence>
<dbReference type="SUPFAM" id="SSF103365">
    <property type="entry name" value="Hypothetical protein PH1602"/>
    <property type="match status" value="1"/>
</dbReference>
<reference evidence="14" key="1">
    <citation type="journal article" date="2020" name="mSystems">
        <title>Genome- and Community-Level Interaction Insights into Carbon Utilization and Element Cycling Functions of Hydrothermarchaeota in Hydrothermal Sediment.</title>
        <authorList>
            <person name="Zhou Z."/>
            <person name="Liu Y."/>
            <person name="Xu W."/>
            <person name="Pan J."/>
            <person name="Luo Z.H."/>
            <person name="Li M."/>
        </authorList>
    </citation>
    <scope>NUCLEOTIDE SEQUENCE [LARGE SCALE GENOMIC DNA]</scope>
    <source>
        <strain evidence="14">SpSt-594</strain>
    </source>
</reference>
<keyword evidence="5" id="KW-0692">RNA repair</keyword>
<evidence type="ECO:0000313" key="14">
    <source>
        <dbReference type="EMBL" id="HGU47581.1"/>
    </source>
</evidence>
<feature type="binding site" evidence="11">
    <location>
        <position position="390"/>
    </location>
    <ligand>
        <name>GMP</name>
        <dbReference type="ChEBI" id="CHEBI:58115"/>
    </ligand>
</feature>
<comment type="cofactor">
    <cofactor evidence="12 13">
        <name>Mn(2+)</name>
        <dbReference type="ChEBI" id="CHEBI:29035"/>
    </cofactor>
    <text evidence="12 13">Binds 2 manganese ions per subunit.</text>
</comment>
<feature type="binding site" evidence="11">
    <location>
        <begin position="334"/>
        <end position="335"/>
    </location>
    <ligand>
        <name>GMP</name>
        <dbReference type="ChEBI" id="CHEBI:58115"/>
    </ligand>
</feature>
<dbReference type="GO" id="GO:0003972">
    <property type="term" value="F:RNA ligase (ATP) activity"/>
    <property type="evidence" value="ECO:0007669"/>
    <property type="project" value="TreeGrafter"/>
</dbReference>
<keyword evidence="2 13" id="KW-0436">Ligase</keyword>
<accession>A0A7C4S1L8</accession>
<proteinExistence type="inferred from homology"/>
<dbReference type="Pfam" id="PF01139">
    <property type="entry name" value="RtcB"/>
    <property type="match status" value="1"/>
</dbReference>
<gene>
    <name evidence="13" type="primary">rtcB</name>
    <name evidence="14" type="ORF">ENT60_03320</name>
</gene>
<keyword evidence="7 12" id="KW-0464">Manganese</keyword>
<evidence type="ECO:0000256" key="10">
    <source>
        <dbReference type="PIRSR" id="PIRSR601233-1"/>
    </source>
</evidence>
<protein>
    <recommendedName>
        <fullName evidence="13">tRNA-splicing ligase RtcB</fullName>
        <ecNumber evidence="13">6.5.1.-</ecNumber>
    </recommendedName>
</protein>
<feature type="binding site" evidence="11">
    <location>
        <begin position="208"/>
        <end position="212"/>
    </location>
    <ligand>
        <name>GMP</name>
        <dbReference type="ChEBI" id="CHEBI:58115"/>
    </ligand>
</feature>
<dbReference type="EC" id="6.5.1.-" evidence="13"/>
<sequence>MSNGWKGPLIKIDDWRYKVPKSYKPEMRVDGIVYADERLLTHIKQEMALEQVANVATLPGILKYSLAMPDIHWGYGFAIGGVAAFDLKEGVISPGGVGYDINCGVRLLKTNLTIKDLKPNLLEQLVRSIFHNVPSGVGSTGKIRISEKEVMEVLEKGARWAYEKGFGTERDLKFTEENGQMKGARPDLVSKRALERGTPQLGTLGAGNHFLEIQVIETIYDEECAKVFGLEKGMITVMIHTGSRGLGYQICDDAIRNLRKAVQKYGIKLPDQQLACAPIESPEGREYYSVMVCAANYAWANRQCITHWVREAFSQVLKKPVEELGMDLIYDVAHNIAKFEEHIINGQKKTVCVHRKGATRAFPPNHPQIPEEYKKIGQPVIIPGDMGTNSYLLVGTEKAFYETFGSTCHGAGRVWSRERALRETKNRDIAQELRQKNIIVMAASREVLREEVPDAYKDVDVVVEVCHNAGISKRVCRMRPLGVVKG</sequence>
<evidence type="ECO:0000256" key="5">
    <source>
        <dbReference type="ARBA" id="ARBA00022800"/>
    </source>
</evidence>
<feature type="binding site" evidence="12">
    <location>
        <position position="100"/>
    </location>
    <ligand>
        <name>Mn(2+)</name>
        <dbReference type="ChEBI" id="CHEBI:29035"/>
        <label>1</label>
    </ligand>
</feature>
<keyword evidence="3 12" id="KW-0479">Metal-binding</keyword>
<dbReference type="GO" id="GO:0170057">
    <property type="term" value="F:RNA ligase (GTP) activity"/>
    <property type="evidence" value="ECO:0007669"/>
    <property type="project" value="UniProtKB-EC"/>
</dbReference>
<dbReference type="Gene3D" id="3.90.1860.10">
    <property type="entry name" value="tRNA-splicing ligase RtcB"/>
    <property type="match status" value="1"/>
</dbReference>
<dbReference type="GO" id="GO:0006396">
    <property type="term" value="P:RNA processing"/>
    <property type="evidence" value="ECO:0007669"/>
    <property type="project" value="InterPro"/>
</dbReference>
<comment type="catalytic activity">
    <reaction evidence="8">
        <text>a 3'-end 3'-phospho-ribonucleotide-RNA + a 5'-end dephospho-ribonucleoside-RNA + GTP = a ribonucleotidyl-ribonucleotide-RNA + GMP + diphosphate</text>
        <dbReference type="Rhea" id="RHEA:68076"/>
        <dbReference type="Rhea" id="RHEA-COMP:10463"/>
        <dbReference type="Rhea" id="RHEA-COMP:13936"/>
        <dbReference type="Rhea" id="RHEA-COMP:17355"/>
        <dbReference type="ChEBI" id="CHEBI:33019"/>
        <dbReference type="ChEBI" id="CHEBI:37565"/>
        <dbReference type="ChEBI" id="CHEBI:58115"/>
        <dbReference type="ChEBI" id="CHEBI:83062"/>
        <dbReference type="ChEBI" id="CHEBI:138284"/>
        <dbReference type="ChEBI" id="CHEBI:173118"/>
        <dbReference type="EC" id="6.5.1.8"/>
    </reaction>
</comment>
<evidence type="ECO:0000256" key="9">
    <source>
        <dbReference type="ARBA" id="ARBA00049514"/>
    </source>
</evidence>
<dbReference type="AlphaFoldDB" id="A0A7C4S1L8"/>
<feature type="active site" description="GMP-histidine intermediate" evidence="10">
    <location>
        <position position="409"/>
    </location>
</feature>
<organism evidence="14">
    <name type="scientific">candidate division WOR-3 bacterium</name>
    <dbReference type="NCBI Taxonomy" id="2052148"/>
    <lineage>
        <taxon>Bacteria</taxon>
        <taxon>Bacteria division WOR-3</taxon>
    </lineage>
</organism>
<dbReference type="InterPro" id="IPR001233">
    <property type="entry name" value="RtcB"/>
</dbReference>
<feature type="binding site" evidence="11">
    <location>
        <begin position="409"/>
        <end position="412"/>
    </location>
    <ligand>
        <name>GMP</name>
        <dbReference type="ChEBI" id="CHEBI:58115"/>
    </ligand>
</feature>
<evidence type="ECO:0000256" key="3">
    <source>
        <dbReference type="ARBA" id="ARBA00022723"/>
    </source>
</evidence>
<feature type="binding site" evidence="11">
    <location>
        <begin position="383"/>
        <end position="386"/>
    </location>
    <ligand>
        <name>GMP</name>
        <dbReference type="ChEBI" id="CHEBI:58115"/>
    </ligand>
</feature>
<feature type="binding site" evidence="11">
    <location>
        <position position="485"/>
    </location>
    <ligand>
        <name>GMP</name>
        <dbReference type="ChEBI" id="CHEBI:58115"/>
    </ligand>
</feature>
<feature type="binding site" evidence="12">
    <location>
        <position position="209"/>
    </location>
    <ligand>
        <name>Mn(2+)</name>
        <dbReference type="ChEBI" id="CHEBI:29035"/>
        <label>1</label>
    </ligand>
</feature>
<dbReference type="PROSITE" id="PS01288">
    <property type="entry name" value="UPF0027"/>
    <property type="match status" value="1"/>
</dbReference>
<feature type="binding site" evidence="12">
    <location>
        <position position="334"/>
    </location>
    <ligand>
        <name>Mn(2+)</name>
        <dbReference type="ChEBI" id="CHEBI:29035"/>
        <label>2</label>
    </ligand>
</feature>
<dbReference type="GO" id="GO:0005525">
    <property type="term" value="F:GTP binding"/>
    <property type="evidence" value="ECO:0007669"/>
    <property type="project" value="UniProtKB-KW"/>
</dbReference>
<feature type="binding site" evidence="12">
    <location>
        <position position="240"/>
    </location>
    <ligand>
        <name>Mn(2+)</name>
        <dbReference type="ChEBI" id="CHEBI:29035"/>
        <label>2</label>
    </ligand>
</feature>
<evidence type="ECO:0000256" key="12">
    <source>
        <dbReference type="PIRSR" id="PIRSR601233-3"/>
    </source>
</evidence>
<dbReference type="EMBL" id="DSZH01000161">
    <property type="protein sequence ID" value="HGU47581.1"/>
    <property type="molecule type" value="Genomic_DNA"/>
</dbReference>
<comment type="similarity">
    <text evidence="1 13">Belongs to the RtcB family.</text>
</comment>
<dbReference type="PANTHER" id="PTHR11118:SF1">
    <property type="entry name" value="RNA-SPLICING LIGASE RTCB HOMOLOG"/>
    <property type="match status" value="1"/>
</dbReference>
<evidence type="ECO:0000256" key="8">
    <source>
        <dbReference type="ARBA" id="ARBA00047746"/>
    </source>
</evidence>
<evidence type="ECO:0000256" key="13">
    <source>
        <dbReference type="RuleBase" id="RU371113"/>
    </source>
</evidence>
<evidence type="ECO:0000256" key="6">
    <source>
        <dbReference type="ARBA" id="ARBA00023134"/>
    </source>
</evidence>
<dbReference type="InterPro" id="IPR036025">
    <property type="entry name" value="RtcB-like_sf"/>
</dbReference>
<comment type="subunit">
    <text evidence="13">Monomer.</text>
</comment>
<keyword evidence="4 11" id="KW-0547">Nucleotide-binding</keyword>
<keyword evidence="6 11" id="KW-0342">GTP-binding</keyword>
<evidence type="ECO:0000256" key="2">
    <source>
        <dbReference type="ARBA" id="ARBA00022598"/>
    </source>
</evidence>
<evidence type="ECO:0000256" key="1">
    <source>
        <dbReference type="ARBA" id="ARBA00008071"/>
    </source>
</evidence>
<evidence type="ECO:0000256" key="4">
    <source>
        <dbReference type="ARBA" id="ARBA00022741"/>
    </source>
</evidence>